<keyword evidence="2" id="KW-1185">Reference proteome</keyword>
<name>A0A9N8ZRF6_9GLOM</name>
<proteinExistence type="predicted"/>
<dbReference type="OrthoDB" id="2402465at2759"/>
<dbReference type="EMBL" id="CAJVPQ010000708">
    <property type="protein sequence ID" value="CAG8504201.1"/>
    <property type="molecule type" value="Genomic_DNA"/>
</dbReference>
<reference evidence="1" key="1">
    <citation type="submission" date="2021-06" db="EMBL/GenBank/DDBJ databases">
        <authorList>
            <person name="Kallberg Y."/>
            <person name="Tangrot J."/>
            <person name="Rosling A."/>
        </authorList>
    </citation>
    <scope>NUCLEOTIDE SEQUENCE</scope>
    <source>
        <strain evidence="1">UK204</strain>
    </source>
</reference>
<gene>
    <name evidence="1" type="ORF">FCALED_LOCUS3862</name>
</gene>
<dbReference type="AlphaFoldDB" id="A0A9N8ZRF6"/>
<comment type="caution">
    <text evidence="1">The sequence shown here is derived from an EMBL/GenBank/DDBJ whole genome shotgun (WGS) entry which is preliminary data.</text>
</comment>
<protein>
    <submittedName>
        <fullName evidence="1">14675_t:CDS:1</fullName>
    </submittedName>
</protein>
<accession>A0A9N8ZRF6</accession>
<sequence length="176" mass="20411">MNYQRLTRISNRSIRTKLNDFLGTIHYDDIYRLPYNGNVQILSIQSRSNGRVQILTGNGLMKRNLVREAQRLQIYNRHLINLAMIYIWNIHSTSFQRGQFIDLANDANILNRNHVSRGDWINTPSTIDLISRITVPQISSNSNEQNFFNGTSFSDGNNFESLLSPDECFLERLSFP</sequence>
<organism evidence="1 2">
    <name type="scientific">Funneliformis caledonium</name>
    <dbReference type="NCBI Taxonomy" id="1117310"/>
    <lineage>
        <taxon>Eukaryota</taxon>
        <taxon>Fungi</taxon>
        <taxon>Fungi incertae sedis</taxon>
        <taxon>Mucoromycota</taxon>
        <taxon>Glomeromycotina</taxon>
        <taxon>Glomeromycetes</taxon>
        <taxon>Glomerales</taxon>
        <taxon>Glomeraceae</taxon>
        <taxon>Funneliformis</taxon>
    </lineage>
</organism>
<evidence type="ECO:0000313" key="2">
    <source>
        <dbReference type="Proteomes" id="UP000789570"/>
    </source>
</evidence>
<evidence type="ECO:0000313" key="1">
    <source>
        <dbReference type="EMBL" id="CAG8504201.1"/>
    </source>
</evidence>
<dbReference type="Proteomes" id="UP000789570">
    <property type="component" value="Unassembled WGS sequence"/>
</dbReference>